<dbReference type="AlphaFoldDB" id="A0A318ZGB1"/>
<protein>
    <submittedName>
        <fullName evidence="1">Uncharacterized protein</fullName>
    </submittedName>
</protein>
<reference evidence="1 2" key="1">
    <citation type="submission" date="2016-12" db="EMBL/GenBank/DDBJ databases">
        <title>The genomes of Aspergillus section Nigri reveals drivers in fungal speciation.</title>
        <authorList>
            <consortium name="DOE Joint Genome Institute"/>
            <person name="Vesth T.C."/>
            <person name="Nybo J."/>
            <person name="Theobald S."/>
            <person name="Brandl J."/>
            <person name="Frisvad J.C."/>
            <person name="Nielsen K.F."/>
            <person name="Lyhne E.K."/>
            <person name="Kogle M.E."/>
            <person name="Kuo A."/>
            <person name="Riley R."/>
            <person name="Clum A."/>
            <person name="Nolan M."/>
            <person name="Lipzen A."/>
            <person name="Salamov A."/>
            <person name="Henrissat B."/>
            <person name="Wiebenga A."/>
            <person name="De Vries R.P."/>
            <person name="Grigoriev I.V."/>
            <person name="Mortensen U.H."/>
            <person name="Andersen M.R."/>
            <person name="Baker S.E."/>
        </authorList>
    </citation>
    <scope>NUCLEOTIDE SEQUENCE [LARGE SCALE GENOMIC DNA]</scope>
    <source>
        <strain evidence="1 2">JOP 1030-1</strain>
    </source>
</reference>
<evidence type="ECO:0000313" key="2">
    <source>
        <dbReference type="Proteomes" id="UP000248349"/>
    </source>
</evidence>
<dbReference type="Proteomes" id="UP000248349">
    <property type="component" value="Unassembled WGS sequence"/>
</dbReference>
<dbReference type="RefSeq" id="XP_025432027.1">
    <property type="nucleotide sequence ID" value="XM_025573614.1"/>
</dbReference>
<proteinExistence type="predicted"/>
<dbReference type="GeneID" id="37074842"/>
<sequence length="178" mass="19598">MIPLLSIEIVLTVSHSEIAYQRNTKSNPLPRPWNRPHWACLRHLVSWLGFAVWHTYNPHNTTYNYSSSPLHTHPRPSFRKPARSSLLAGWLAQLGLGVGFGPGISPRRPPHITLQNGLMQCHDRVSTPSTIGVILSIALGGNNRFGRLLASSHAAFHGPERRAPVTTVNLVGGHPAQP</sequence>
<organism evidence="1 2">
    <name type="scientific">Aspergillus saccharolyticus JOP 1030-1</name>
    <dbReference type="NCBI Taxonomy" id="1450539"/>
    <lineage>
        <taxon>Eukaryota</taxon>
        <taxon>Fungi</taxon>
        <taxon>Dikarya</taxon>
        <taxon>Ascomycota</taxon>
        <taxon>Pezizomycotina</taxon>
        <taxon>Eurotiomycetes</taxon>
        <taxon>Eurotiomycetidae</taxon>
        <taxon>Eurotiales</taxon>
        <taxon>Aspergillaceae</taxon>
        <taxon>Aspergillus</taxon>
        <taxon>Aspergillus subgen. Circumdati</taxon>
    </lineage>
</organism>
<keyword evidence="2" id="KW-1185">Reference proteome</keyword>
<dbReference type="EMBL" id="KZ821229">
    <property type="protein sequence ID" value="PYH46045.1"/>
    <property type="molecule type" value="Genomic_DNA"/>
</dbReference>
<accession>A0A318ZGB1</accession>
<gene>
    <name evidence="1" type="ORF">BP01DRAFT_34590</name>
</gene>
<evidence type="ECO:0000313" key="1">
    <source>
        <dbReference type="EMBL" id="PYH46045.1"/>
    </source>
</evidence>
<name>A0A318ZGB1_9EURO</name>